<organism evidence="2 3">
    <name type="scientific">Flavobacterium ginsengiterrae</name>
    <dbReference type="NCBI Taxonomy" id="871695"/>
    <lineage>
        <taxon>Bacteria</taxon>
        <taxon>Pseudomonadati</taxon>
        <taxon>Bacteroidota</taxon>
        <taxon>Flavobacteriia</taxon>
        <taxon>Flavobacteriales</taxon>
        <taxon>Flavobacteriaceae</taxon>
        <taxon>Flavobacterium</taxon>
    </lineage>
</organism>
<dbReference type="InterPro" id="IPR016181">
    <property type="entry name" value="Acyl_CoA_acyltransferase"/>
</dbReference>
<dbReference type="SUPFAM" id="SSF55729">
    <property type="entry name" value="Acyl-CoA N-acyltransferases (Nat)"/>
    <property type="match status" value="1"/>
</dbReference>
<dbReference type="PROSITE" id="PS51186">
    <property type="entry name" value="GNAT"/>
    <property type="match status" value="1"/>
</dbReference>
<dbReference type="Gene3D" id="3.40.630.30">
    <property type="match status" value="1"/>
</dbReference>
<sequence>MNIILRQENKEDYESIFQLIEKAFENLEYSDHKEQFLVERLRKSDAFIPQLSIVAEIEGKIVGHILFTKLQIVNELEVFESLALAPVSVLPEFQGKGIGSKLIRYGHEIAEKFGYESVVLLGHEDYYPKFGYERCDKYNIKMPFDVPPENCMVIPLVKDGLKRVNGNVVYPDVFWINL</sequence>
<protein>
    <submittedName>
        <fullName evidence="2">N-acetyltransferase</fullName>
    </submittedName>
</protein>
<dbReference type="Proteomes" id="UP001500748">
    <property type="component" value="Unassembled WGS sequence"/>
</dbReference>
<proteinExistence type="predicted"/>
<dbReference type="EMBL" id="BAABDU010000004">
    <property type="protein sequence ID" value="GAA3771852.1"/>
    <property type="molecule type" value="Genomic_DNA"/>
</dbReference>
<feature type="domain" description="N-acetyltransferase" evidence="1">
    <location>
        <begin position="3"/>
        <end position="157"/>
    </location>
</feature>
<dbReference type="InterPro" id="IPR000182">
    <property type="entry name" value="GNAT_dom"/>
</dbReference>
<dbReference type="PANTHER" id="PTHR43617:SF2">
    <property type="entry name" value="UPF0039 PROTEIN SLL0451"/>
    <property type="match status" value="1"/>
</dbReference>
<dbReference type="RefSeq" id="WP_345145215.1">
    <property type="nucleotide sequence ID" value="NZ_BAABDU010000004.1"/>
</dbReference>
<evidence type="ECO:0000259" key="1">
    <source>
        <dbReference type="PROSITE" id="PS51186"/>
    </source>
</evidence>
<dbReference type="PANTHER" id="PTHR43617">
    <property type="entry name" value="L-AMINO ACID N-ACETYLTRANSFERASE"/>
    <property type="match status" value="1"/>
</dbReference>
<name>A0ABP7GQ82_9FLAO</name>
<keyword evidence="3" id="KW-1185">Reference proteome</keyword>
<gene>
    <name evidence="2" type="ORF">GCM10022423_27510</name>
</gene>
<comment type="caution">
    <text evidence="2">The sequence shown here is derived from an EMBL/GenBank/DDBJ whole genome shotgun (WGS) entry which is preliminary data.</text>
</comment>
<dbReference type="Pfam" id="PF13527">
    <property type="entry name" value="Acetyltransf_9"/>
    <property type="match status" value="1"/>
</dbReference>
<evidence type="ECO:0000313" key="3">
    <source>
        <dbReference type="Proteomes" id="UP001500748"/>
    </source>
</evidence>
<dbReference type="InterPro" id="IPR050276">
    <property type="entry name" value="MshD_Acetyltransferase"/>
</dbReference>
<accession>A0ABP7GQ82</accession>
<reference evidence="3" key="1">
    <citation type="journal article" date="2019" name="Int. J. Syst. Evol. Microbiol.">
        <title>The Global Catalogue of Microorganisms (GCM) 10K type strain sequencing project: providing services to taxonomists for standard genome sequencing and annotation.</title>
        <authorList>
            <consortium name="The Broad Institute Genomics Platform"/>
            <consortium name="The Broad Institute Genome Sequencing Center for Infectious Disease"/>
            <person name="Wu L."/>
            <person name="Ma J."/>
        </authorList>
    </citation>
    <scope>NUCLEOTIDE SEQUENCE [LARGE SCALE GENOMIC DNA]</scope>
    <source>
        <strain evidence="3">JCM 17337</strain>
    </source>
</reference>
<dbReference type="CDD" id="cd04301">
    <property type="entry name" value="NAT_SF"/>
    <property type="match status" value="1"/>
</dbReference>
<evidence type="ECO:0000313" key="2">
    <source>
        <dbReference type="EMBL" id="GAA3771852.1"/>
    </source>
</evidence>